<evidence type="ECO:0000259" key="10">
    <source>
        <dbReference type="Pfam" id="PF04290"/>
    </source>
</evidence>
<dbReference type="EMBL" id="VDUY01000001">
    <property type="protein sequence ID" value="TXL68843.1"/>
    <property type="molecule type" value="Genomic_DNA"/>
</dbReference>
<comment type="subunit">
    <text evidence="9">The complex comprises the extracytoplasmic solute receptor protein and the two transmembrane proteins.</text>
</comment>
<dbReference type="PANTHER" id="PTHR35011:SF10">
    <property type="entry name" value="TRAP TRANSPORTER SMALL PERMEASE PROTEIN"/>
    <property type="match status" value="1"/>
</dbReference>
<comment type="caution">
    <text evidence="11">The sequence shown here is derived from an EMBL/GenBank/DDBJ whole genome shotgun (WGS) entry which is preliminary data.</text>
</comment>
<feature type="domain" description="Tripartite ATP-independent periplasmic transporters DctQ component" evidence="10">
    <location>
        <begin position="31"/>
        <end position="154"/>
    </location>
</feature>
<evidence type="ECO:0000256" key="1">
    <source>
        <dbReference type="ARBA" id="ARBA00004429"/>
    </source>
</evidence>
<evidence type="ECO:0000256" key="2">
    <source>
        <dbReference type="ARBA" id="ARBA00022448"/>
    </source>
</evidence>
<evidence type="ECO:0000256" key="6">
    <source>
        <dbReference type="ARBA" id="ARBA00022989"/>
    </source>
</evidence>
<gene>
    <name evidence="11" type="ORF">FHP08_03950</name>
</gene>
<name>A0A5C8P698_9BURK</name>
<accession>A0A5C8P698</accession>
<evidence type="ECO:0000256" key="9">
    <source>
        <dbReference type="RuleBase" id="RU369079"/>
    </source>
</evidence>
<keyword evidence="12" id="KW-1185">Reference proteome</keyword>
<comment type="function">
    <text evidence="9">Part of the tripartite ATP-independent periplasmic (TRAP) transport system.</text>
</comment>
<evidence type="ECO:0000256" key="7">
    <source>
        <dbReference type="ARBA" id="ARBA00023136"/>
    </source>
</evidence>
<comment type="subcellular location">
    <subcellularLocation>
        <location evidence="1 9">Cell inner membrane</location>
        <topology evidence="1 9">Multi-pass membrane protein</topology>
    </subcellularLocation>
</comment>
<feature type="transmembrane region" description="Helical" evidence="9">
    <location>
        <begin position="20"/>
        <end position="47"/>
    </location>
</feature>
<dbReference type="RefSeq" id="WP_147702979.1">
    <property type="nucleotide sequence ID" value="NZ_VDUY01000001.1"/>
</dbReference>
<dbReference type="InterPro" id="IPR055348">
    <property type="entry name" value="DctQ"/>
</dbReference>
<dbReference type="GO" id="GO:0005886">
    <property type="term" value="C:plasma membrane"/>
    <property type="evidence" value="ECO:0007669"/>
    <property type="project" value="UniProtKB-SubCell"/>
</dbReference>
<evidence type="ECO:0000256" key="5">
    <source>
        <dbReference type="ARBA" id="ARBA00022692"/>
    </source>
</evidence>
<organism evidence="11 12">
    <name type="scientific">Zeimonas arvi</name>
    <dbReference type="NCBI Taxonomy" id="2498847"/>
    <lineage>
        <taxon>Bacteria</taxon>
        <taxon>Pseudomonadati</taxon>
        <taxon>Pseudomonadota</taxon>
        <taxon>Betaproteobacteria</taxon>
        <taxon>Burkholderiales</taxon>
        <taxon>Burkholderiaceae</taxon>
        <taxon>Zeimonas</taxon>
    </lineage>
</organism>
<evidence type="ECO:0000256" key="3">
    <source>
        <dbReference type="ARBA" id="ARBA00022475"/>
    </source>
</evidence>
<dbReference type="Proteomes" id="UP000321548">
    <property type="component" value="Unassembled WGS sequence"/>
</dbReference>
<evidence type="ECO:0000313" key="11">
    <source>
        <dbReference type="EMBL" id="TXL68843.1"/>
    </source>
</evidence>
<dbReference type="AlphaFoldDB" id="A0A5C8P698"/>
<keyword evidence="7 9" id="KW-0472">Membrane</keyword>
<feature type="transmembrane region" description="Helical" evidence="9">
    <location>
        <begin position="92"/>
        <end position="113"/>
    </location>
</feature>
<dbReference type="PANTHER" id="PTHR35011">
    <property type="entry name" value="2,3-DIKETO-L-GULONATE TRAP TRANSPORTER SMALL PERMEASE PROTEIN YIAM"/>
    <property type="match status" value="1"/>
</dbReference>
<keyword evidence="4 9" id="KW-0997">Cell inner membrane</keyword>
<keyword evidence="2 9" id="KW-0813">Transport</keyword>
<evidence type="ECO:0000256" key="4">
    <source>
        <dbReference type="ARBA" id="ARBA00022519"/>
    </source>
</evidence>
<protein>
    <recommendedName>
        <fullName evidence="9">TRAP transporter small permease protein</fullName>
    </recommendedName>
</protein>
<sequence>MNILDRWLGLTGRLSRYGVWFGGALVLASAFLVAFDVIVRKLFVFTIGGADELSGYAFAIGTTWALAFTLLQRANVRVDALYIRLPAALQAVLDLVALLVLGFFVGLLTWQAWAVLETSLAFDARATTPLQTPLWMPQSLWLAGLVLFAFTWAPLMLRALLALLSGDLATVRRLAGARTIEEDAAAEASHTAHLRERGAGAANGG</sequence>
<dbReference type="OrthoDB" id="6160477at2"/>
<evidence type="ECO:0000256" key="8">
    <source>
        <dbReference type="ARBA" id="ARBA00038436"/>
    </source>
</evidence>
<dbReference type="Pfam" id="PF04290">
    <property type="entry name" value="DctQ"/>
    <property type="match status" value="1"/>
</dbReference>
<dbReference type="InterPro" id="IPR007387">
    <property type="entry name" value="TRAP_DctQ"/>
</dbReference>
<keyword evidence="6 9" id="KW-1133">Transmembrane helix</keyword>
<reference evidence="11 12" key="1">
    <citation type="submission" date="2019-06" db="EMBL/GenBank/DDBJ databases">
        <title>Quisquiliibacterium sp. nov., isolated from a maize field.</title>
        <authorList>
            <person name="Lin S.-Y."/>
            <person name="Tsai C.-F."/>
            <person name="Young C.-C."/>
        </authorList>
    </citation>
    <scope>NUCLEOTIDE SEQUENCE [LARGE SCALE GENOMIC DNA]</scope>
    <source>
        <strain evidence="11 12">CC-CFT501</strain>
    </source>
</reference>
<keyword evidence="5 9" id="KW-0812">Transmembrane</keyword>
<dbReference type="GO" id="GO:0015740">
    <property type="term" value="P:C4-dicarboxylate transport"/>
    <property type="evidence" value="ECO:0007669"/>
    <property type="project" value="TreeGrafter"/>
</dbReference>
<feature type="transmembrane region" description="Helical" evidence="9">
    <location>
        <begin position="53"/>
        <end position="71"/>
    </location>
</feature>
<dbReference type="GO" id="GO:0022857">
    <property type="term" value="F:transmembrane transporter activity"/>
    <property type="evidence" value="ECO:0007669"/>
    <property type="project" value="UniProtKB-UniRule"/>
</dbReference>
<proteinExistence type="inferred from homology"/>
<keyword evidence="3" id="KW-1003">Cell membrane</keyword>
<comment type="similarity">
    <text evidence="8 9">Belongs to the TRAP transporter small permease family.</text>
</comment>
<feature type="transmembrane region" description="Helical" evidence="9">
    <location>
        <begin position="140"/>
        <end position="164"/>
    </location>
</feature>
<evidence type="ECO:0000313" key="12">
    <source>
        <dbReference type="Proteomes" id="UP000321548"/>
    </source>
</evidence>